<dbReference type="STRING" id="693986.MOC_0356"/>
<dbReference type="GeneID" id="96605418"/>
<organism evidence="2 3">
    <name type="scientific">Methylobacterium oryzae CBMB20</name>
    <dbReference type="NCBI Taxonomy" id="693986"/>
    <lineage>
        <taxon>Bacteria</taxon>
        <taxon>Pseudomonadati</taxon>
        <taxon>Pseudomonadota</taxon>
        <taxon>Alphaproteobacteria</taxon>
        <taxon>Hyphomicrobiales</taxon>
        <taxon>Methylobacteriaceae</taxon>
        <taxon>Methylobacterium</taxon>
    </lineage>
</organism>
<dbReference type="KEGG" id="mor:MOC_0356"/>
<feature type="domain" description="DUF6894" evidence="1">
    <location>
        <begin position="3"/>
        <end position="70"/>
    </location>
</feature>
<sequence length="78" mass="8756">MPRYFIDLHDGTDIVRDRDGYDLPSLEAARSQAVKIMTRIAQGFSDAPGRQDYMAAVRDEMGVVRMRLRVSLDADPVG</sequence>
<accession>A0A089NJQ6</accession>
<evidence type="ECO:0000313" key="2">
    <source>
        <dbReference type="EMBL" id="AIQ88111.1"/>
    </source>
</evidence>
<name>A0A089NJQ6_9HYPH</name>
<dbReference type="RefSeq" id="WP_043346619.1">
    <property type="nucleotide sequence ID" value="NZ_CP003811.1"/>
</dbReference>
<protein>
    <submittedName>
        <fullName evidence="2">Protein of unassigned function</fullName>
    </submittedName>
</protein>
<dbReference type="InterPro" id="IPR054189">
    <property type="entry name" value="DUF6894"/>
</dbReference>
<dbReference type="AlphaFoldDB" id="A0A089NJQ6"/>
<dbReference type="eggNOG" id="ENOG503000Z">
    <property type="taxonomic scope" value="Bacteria"/>
</dbReference>
<reference evidence="2 3" key="1">
    <citation type="journal article" date="2014" name="PLoS ONE">
        <title>Genome Information of Methylobacterium oryzae, a Plant-Probiotic Methylotroph in the Phyllosphere.</title>
        <authorList>
            <person name="Kwak M.J."/>
            <person name="Jeong H."/>
            <person name="Madhaiyan M."/>
            <person name="Lee Y."/>
            <person name="Sa T.M."/>
            <person name="Oh T.K."/>
            <person name="Kim J.F."/>
        </authorList>
    </citation>
    <scope>NUCLEOTIDE SEQUENCE [LARGE SCALE GENOMIC DNA]</scope>
    <source>
        <strain evidence="2 3">CBMB20</strain>
    </source>
</reference>
<gene>
    <name evidence="2" type="ORF">MOC_0356</name>
</gene>
<dbReference type="Pfam" id="PF21834">
    <property type="entry name" value="DUF6894"/>
    <property type="match status" value="1"/>
</dbReference>
<keyword evidence="3" id="KW-1185">Reference proteome</keyword>
<dbReference type="EMBL" id="CP003811">
    <property type="protein sequence ID" value="AIQ88111.1"/>
    <property type="molecule type" value="Genomic_DNA"/>
</dbReference>
<dbReference type="Proteomes" id="UP000029492">
    <property type="component" value="Chromosome"/>
</dbReference>
<evidence type="ECO:0000313" key="3">
    <source>
        <dbReference type="Proteomes" id="UP000029492"/>
    </source>
</evidence>
<dbReference type="HOGENOM" id="CLU_163135_4_0_5"/>
<proteinExistence type="predicted"/>
<evidence type="ECO:0000259" key="1">
    <source>
        <dbReference type="Pfam" id="PF21834"/>
    </source>
</evidence>